<organism evidence="5 6">
    <name type="scientific">Roseateles toxinivorans</name>
    <dbReference type="NCBI Taxonomy" id="270368"/>
    <lineage>
        <taxon>Bacteria</taxon>
        <taxon>Pseudomonadati</taxon>
        <taxon>Pseudomonadota</taxon>
        <taxon>Betaproteobacteria</taxon>
        <taxon>Burkholderiales</taxon>
        <taxon>Sphaerotilaceae</taxon>
        <taxon>Roseateles</taxon>
    </lineage>
</organism>
<proteinExistence type="predicted"/>
<keyword evidence="1" id="KW-0472">Membrane</keyword>
<sequence length="307" mass="31067">MTHTQSPTRRLALCLAAVAAAWGASAQAETVIGLTTTNALVSFDSSMPTWSGMAVNISGLSGANERILGIDLRPATGMVYGLSSDARLYTLNAMTGAATFVASLAADPADLTNPFAGLMGSTYGVDFNPVVDRLRITSNAGQNLRVNVAGGNTTTDAMLNGAANGIAAAAYTNNDNNPATGTTLFGIDGATDRLYIQNPPNNGTLVAVGSLGMNTSNVTGFDISGATGMAYASLTDGDTSKSGFYTINLATGAATLVGELGYGGNTAIAPPLLDITVAAVPEPGSYALMMAGLLAVGGLARRRNKVR</sequence>
<name>A0A4R6QU24_9BURK</name>
<dbReference type="Pfam" id="PF07589">
    <property type="entry name" value="PEP-CTERM"/>
    <property type="match status" value="1"/>
</dbReference>
<reference evidence="5 6" key="1">
    <citation type="submission" date="2019-03" db="EMBL/GenBank/DDBJ databases">
        <title>Genomic Encyclopedia of Type Strains, Phase IV (KMG-IV): sequencing the most valuable type-strain genomes for metagenomic binning, comparative biology and taxonomic classification.</title>
        <authorList>
            <person name="Goeker M."/>
        </authorList>
    </citation>
    <scope>NUCLEOTIDE SEQUENCE [LARGE SCALE GENOMIC DNA]</scope>
    <source>
        <strain evidence="5 6">DSM 16998</strain>
    </source>
</reference>
<protein>
    <submittedName>
        <fullName evidence="5">Putative secreted protein with PEP-CTERM sorting signal</fullName>
    </submittedName>
</protein>
<dbReference type="SUPFAM" id="SSF75011">
    <property type="entry name" value="3-carboxy-cis,cis-mucoante lactonizing enzyme"/>
    <property type="match status" value="1"/>
</dbReference>
<accession>A0A4R6QU24</accession>
<dbReference type="InParanoid" id="A0A4R6QU24"/>
<comment type="caution">
    <text evidence="5">The sequence shown here is derived from an EMBL/GenBank/DDBJ whole genome shotgun (WGS) entry which is preliminary data.</text>
</comment>
<evidence type="ECO:0000259" key="3">
    <source>
        <dbReference type="Pfam" id="PF07589"/>
    </source>
</evidence>
<feature type="transmembrane region" description="Helical" evidence="1">
    <location>
        <begin position="283"/>
        <end position="300"/>
    </location>
</feature>
<evidence type="ECO:0000256" key="1">
    <source>
        <dbReference type="SAM" id="Phobius"/>
    </source>
</evidence>
<evidence type="ECO:0000313" key="6">
    <source>
        <dbReference type="Proteomes" id="UP000295361"/>
    </source>
</evidence>
<keyword evidence="2" id="KW-0732">Signal</keyword>
<evidence type="ECO:0000313" key="5">
    <source>
        <dbReference type="EMBL" id="TDP74911.1"/>
    </source>
</evidence>
<dbReference type="EMBL" id="SNXS01000001">
    <property type="protein sequence ID" value="TDP74911.1"/>
    <property type="molecule type" value="Genomic_DNA"/>
</dbReference>
<dbReference type="NCBIfam" id="TIGR02595">
    <property type="entry name" value="PEP_CTERM"/>
    <property type="match status" value="1"/>
</dbReference>
<dbReference type="OrthoDB" id="531718at2"/>
<feature type="chain" id="PRO_5020362354" evidence="2">
    <location>
        <begin position="29"/>
        <end position="307"/>
    </location>
</feature>
<dbReference type="RefSeq" id="WP_133699730.1">
    <property type="nucleotide sequence ID" value="NZ_SNXS01000001.1"/>
</dbReference>
<feature type="signal peptide" evidence="2">
    <location>
        <begin position="1"/>
        <end position="28"/>
    </location>
</feature>
<keyword evidence="1" id="KW-1133">Transmembrane helix</keyword>
<evidence type="ECO:0000259" key="4">
    <source>
        <dbReference type="Pfam" id="PF14339"/>
    </source>
</evidence>
<dbReference type="InterPro" id="IPR013424">
    <property type="entry name" value="Ice-binding_C"/>
</dbReference>
<dbReference type="InterPro" id="IPR025507">
    <property type="entry name" value="DUF4394"/>
</dbReference>
<evidence type="ECO:0000256" key="2">
    <source>
        <dbReference type="SAM" id="SignalP"/>
    </source>
</evidence>
<feature type="domain" description="Ice-binding protein C-terminal" evidence="3">
    <location>
        <begin position="279"/>
        <end position="302"/>
    </location>
</feature>
<dbReference type="Pfam" id="PF14339">
    <property type="entry name" value="DUF4394"/>
    <property type="match status" value="1"/>
</dbReference>
<keyword evidence="6" id="KW-1185">Reference proteome</keyword>
<feature type="domain" description="DUF4394" evidence="4">
    <location>
        <begin position="40"/>
        <end position="263"/>
    </location>
</feature>
<keyword evidence="1" id="KW-0812">Transmembrane</keyword>
<dbReference type="AlphaFoldDB" id="A0A4R6QU24"/>
<dbReference type="Proteomes" id="UP000295361">
    <property type="component" value="Unassembled WGS sequence"/>
</dbReference>
<gene>
    <name evidence="5" type="ORF">DES47_101981</name>
</gene>